<sequence length="229" mass="24544">MSVRVLVVDDEALIRAGFRALVDSDPDLAVVGEAADGAQAIRMVHALRPDVVLIDIRMPTMDGLEATRRIAHDDAAPTTRVLVVTTFDRDEYVFEALRAGASGFVLKDTPPEHLLEAIKVVATGEALLTPTLTRRLITEFVRSAVPPRRPAPAALAGLTQREREVLVQVAAGRSNAELAHVLHISRATAKTHVSNLLSKLDARDRVQLVVLAYESGLVNPGAGPVPLPG</sequence>
<dbReference type="PROSITE" id="PS50110">
    <property type="entry name" value="RESPONSE_REGULATORY"/>
    <property type="match status" value="1"/>
</dbReference>
<evidence type="ECO:0000256" key="4">
    <source>
        <dbReference type="ARBA" id="ARBA00023163"/>
    </source>
</evidence>
<dbReference type="InterPro" id="IPR039420">
    <property type="entry name" value="WalR-like"/>
</dbReference>
<dbReference type="Pfam" id="PF00196">
    <property type="entry name" value="GerE"/>
    <property type="match status" value="1"/>
</dbReference>
<dbReference type="InterPro" id="IPR011006">
    <property type="entry name" value="CheY-like_superfamily"/>
</dbReference>
<dbReference type="InterPro" id="IPR016032">
    <property type="entry name" value="Sig_transdc_resp-reg_C-effctor"/>
</dbReference>
<evidence type="ECO:0000256" key="1">
    <source>
        <dbReference type="ARBA" id="ARBA00022553"/>
    </source>
</evidence>
<keyword evidence="1 5" id="KW-0597">Phosphoprotein</keyword>
<dbReference type="SMART" id="SM00421">
    <property type="entry name" value="HTH_LUXR"/>
    <property type="match status" value="1"/>
</dbReference>
<evidence type="ECO:0000256" key="3">
    <source>
        <dbReference type="ARBA" id="ARBA00023125"/>
    </source>
</evidence>
<evidence type="ECO:0000313" key="8">
    <source>
        <dbReference type="EMBL" id="WNM38896.1"/>
    </source>
</evidence>
<dbReference type="CDD" id="cd17535">
    <property type="entry name" value="REC_NarL-like"/>
    <property type="match status" value="1"/>
</dbReference>
<dbReference type="SMART" id="SM00448">
    <property type="entry name" value="REC"/>
    <property type="match status" value="1"/>
</dbReference>
<dbReference type="PANTHER" id="PTHR43214">
    <property type="entry name" value="TWO-COMPONENT RESPONSE REGULATOR"/>
    <property type="match status" value="1"/>
</dbReference>
<dbReference type="SUPFAM" id="SSF46894">
    <property type="entry name" value="C-terminal effector domain of the bipartite response regulators"/>
    <property type="match status" value="1"/>
</dbReference>
<evidence type="ECO:0000256" key="5">
    <source>
        <dbReference type="PROSITE-ProRule" id="PRU00169"/>
    </source>
</evidence>
<dbReference type="Pfam" id="PF00072">
    <property type="entry name" value="Response_reg"/>
    <property type="match status" value="1"/>
</dbReference>
<dbReference type="PRINTS" id="PR00038">
    <property type="entry name" value="HTHLUXR"/>
</dbReference>
<dbReference type="Proteomes" id="UP001303001">
    <property type="component" value="Chromosome"/>
</dbReference>
<dbReference type="PROSITE" id="PS50043">
    <property type="entry name" value="HTH_LUXR_2"/>
    <property type="match status" value="1"/>
</dbReference>
<keyword evidence="2" id="KW-0805">Transcription regulation</keyword>
<dbReference type="InterPro" id="IPR000792">
    <property type="entry name" value="Tscrpt_reg_LuxR_C"/>
</dbReference>
<dbReference type="EMBL" id="CP134876">
    <property type="protein sequence ID" value="WNM38896.1"/>
    <property type="molecule type" value="Genomic_DNA"/>
</dbReference>
<feature type="domain" description="HTH luxR-type" evidence="6">
    <location>
        <begin position="151"/>
        <end position="216"/>
    </location>
</feature>
<dbReference type="InterPro" id="IPR058245">
    <property type="entry name" value="NreC/VraR/RcsB-like_REC"/>
</dbReference>
<feature type="domain" description="Response regulatory" evidence="7">
    <location>
        <begin position="4"/>
        <end position="122"/>
    </location>
</feature>
<evidence type="ECO:0000313" key="9">
    <source>
        <dbReference type="Proteomes" id="UP001303001"/>
    </source>
</evidence>
<evidence type="ECO:0000256" key="2">
    <source>
        <dbReference type="ARBA" id="ARBA00023015"/>
    </source>
</evidence>
<gene>
    <name evidence="8" type="ORF">RMN56_27820</name>
</gene>
<dbReference type="SUPFAM" id="SSF52172">
    <property type="entry name" value="CheY-like"/>
    <property type="match status" value="1"/>
</dbReference>
<protein>
    <submittedName>
        <fullName evidence="8">Response regulator transcription factor</fullName>
    </submittedName>
</protein>
<reference evidence="8 9" key="1">
    <citation type="submission" date="2023-09" db="EMBL/GenBank/DDBJ databases">
        <title>Micromonospora halotolerans DSM 45598 genome sequence.</title>
        <authorList>
            <person name="Mo P."/>
        </authorList>
    </citation>
    <scope>NUCLEOTIDE SEQUENCE [LARGE SCALE GENOMIC DNA]</scope>
    <source>
        <strain evidence="8 9">DSM 45598</strain>
    </source>
</reference>
<dbReference type="Gene3D" id="3.40.50.2300">
    <property type="match status" value="1"/>
</dbReference>
<evidence type="ECO:0000259" key="6">
    <source>
        <dbReference type="PROSITE" id="PS50043"/>
    </source>
</evidence>
<feature type="modified residue" description="4-aspartylphosphate" evidence="5">
    <location>
        <position position="55"/>
    </location>
</feature>
<organism evidence="8 9">
    <name type="scientific">Micromonospora halotolerans</name>
    <dbReference type="NCBI Taxonomy" id="709879"/>
    <lineage>
        <taxon>Bacteria</taxon>
        <taxon>Bacillati</taxon>
        <taxon>Actinomycetota</taxon>
        <taxon>Actinomycetes</taxon>
        <taxon>Micromonosporales</taxon>
        <taxon>Micromonosporaceae</taxon>
        <taxon>Micromonospora</taxon>
    </lineage>
</organism>
<name>A0ABY9ZUA9_9ACTN</name>
<keyword evidence="4" id="KW-0804">Transcription</keyword>
<proteinExistence type="predicted"/>
<accession>A0ABY9ZUA9</accession>
<keyword evidence="3" id="KW-0238">DNA-binding</keyword>
<evidence type="ECO:0000259" key="7">
    <source>
        <dbReference type="PROSITE" id="PS50110"/>
    </source>
</evidence>
<dbReference type="RefSeq" id="WP_313720622.1">
    <property type="nucleotide sequence ID" value="NZ_CP134876.1"/>
</dbReference>
<dbReference type="CDD" id="cd06170">
    <property type="entry name" value="LuxR_C_like"/>
    <property type="match status" value="1"/>
</dbReference>
<keyword evidence="9" id="KW-1185">Reference proteome</keyword>
<dbReference type="PANTHER" id="PTHR43214:SF24">
    <property type="entry name" value="TRANSCRIPTIONAL REGULATORY PROTEIN NARL-RELATED"/>
    <property type="match status" value="1"/>
</dbReference>
<dbReference type="InterPro" id="IPR001789">
    <property type="entry name" value="Sig_transdc_resp-reg_receiver"/>
</dbReference>